<name>A0A8W8MFY5_MAGGI</name>
<dbReference type="InterPro" id="IPR035897">
    <property type="entry name" value="Toll_tir_struct_dom_sf"/>
</dbReference>
<dbReference type="Proteomes" id="UP000005408">
    <property type="component" value="Unassembled WGS sequence"/>
</dbReference>
<reference evidence="1" key="1">
    <citation type="submission" date="2022-08" db="UniProtKB">
        <authorList>
            <consortium name="EnsemblMetazoa"/>
        </authorList>
    </citation>
    <scope>IDENTIFICATION</scope>
    <source>
        <strain evidence="1">05x7-T-G4-1.051#20</strain>
    </source>
</reference>
<evidence type="ECO:0000313" key="2">
    <source>
        <dbReference type="Proteomes" id="UP000005408"/>
    </source>
</evidence>
<protein>
    <recommendedName>
        <fullName evidence="3">TIR domain-containing protein</fullName>
    </recommendedName>
</protein>
<keyword evidence="2" id="KW-1185">Reference proteome</keyword>
<dbReference type="EnsemblMetazoa" id="G3277.1">
    <property type="protein sequence ID" value="G3277.1:cds"/>
    <property type="gene ID" value="G3277"/>
</dbReference>
<dbReference type="Gene3D" id="3.40.50.10140">
    <property type="entry name" value="Toll/interleukin-1 receptor homology (TIR) domain"/>
    <property type="match status" value="1"/>
</dbReference>
<evidence type="ECO:0000313" key="1">
    <source>
        <dbReference type="EnsemblMetazoa" id="G3277.1:cds"/>
    </source>
</evidence>
<sequence>MLLKVLILHAPDDTAEVTSFLRQVEEIMSDYILDITLFSDDKNIDKFNDIVKETHIVLVFMTETLCTRHWVNYNNTVTVNSMLSGNGPAILVPIFTATRAQAKFKVPLGLNCLKGLRYCDQDEFYRRTKEDKKDVRLSYTDDTGLSRDSFFGTVHIRNNENLSRRVRMISTDEYVLLLCRGRPCIRPSESIGWVSGRSAGDASASRAESRVLFHCQTSFIDRHLSEVKST</sequence>
<evidence type="ECO:0008006" key="3">
    <source>
        <dbReference type="Google" id="ProtNLM"/>
    </source>
</evidence>
<proteinExistence type="predicted"/>
<organism evidence="1 2">
    <name type="scientific">Magallana gigas</name>
    <name type="common">Pacific oyster</name>
    <name type="synonym">Crassostrea gigas</name>
    <dbReference type="NCBI Taxonomy" id="29159"/>
    <lineage>
        <taxon>Eukaryota</taxon>
        <taxon>Metazoa</taxon>
        <taxon>Spiralia</taxon>
        <taxon>Lophotrochozoa</taxon>
        <taxon>Mollusca</taxon>
        <taxon>Bivalvia</taxon>
        <taxon>Autobranchia</taxon>
        <taxon>Pteriomorphia</taxon>
        <taxon>Ostreida</taxon>
        <taxon>Ostreoidea</taxon>
        <taxon>Ostreidae</taxon>
        <taxon>Magallana</taxon>
    </lineage>
</organism>
<dbReference type="AlphaFoldDB" id="A0A8W8MFY5"/>
<accession>A0A8W8MFY5</accession>